<keyword evidence="3" id="KW-1185">Reference proteome</keyword>
<name>A0ABU5N0S6_9BACT</name>
<organism evidence="2 3">
    <name type="scientific">Pontiella agarivorans</name>
    <dbReference type="NCBI Taxonomy" id="3038953"/>
    <lineage>
        <taxon>Bacteria</taxon>
        <taxon>Pseudomonadati</taxon>
        <taxon>Kiritimatiellota</taxon>
        <taxon>Kiritimatiellia</taxon>
        <taxon>Kiritimatiellales</taxon>
        <taxon>Pontiellaceae</taxon>
        <taxon>Pontiella</taxon>
    </lineage>
</organism>
<feature type="transmembrane region" description="Helical" evidence="1">
    <location>
        <begin position="23"/>
        <end position="42"/>
    </location>
</feature>
<dbReference type="Proteomes" id="UP001290861">
    <property type="component" value="Unassembled WGS sequence"/>
</dbReference>
<keyword evidence="1" id="KW-0812">Transmembrane</keyword>
<protein>
    <submittedName>
        <fullName evidence="2">Uncharacterized protein</fullName>
    </submittedName>
</protein>
<evidence type="ECO:0000256" key="1">
    <source>
        <dbReference type="SAM" id="Phobius"/>
    </source>
</evidence>
<gene>
    <name evidence="2" type="ORF">P9H32_15530</name>
</gene>
<keyword evidence="1" id="KW-0472">Membrane</keyword>
<evidence type="ECO:0000313" key="3">
    <source>
        <dbReference type="Proteomes" id="UP001290861"/>
    </source>
</evidence>
<dbReference type="RefSeq" id="WP_322609820.1">
    <property type="nucleotide sequence ID" value="NZ_JARVCO010000012.1"/>
</dbReference>
<evidence type="ECO:0000313" key="2">
    <source>
        <dbReference type="EMBL" id="MDZ8120042.1"/>
    </source>
</evidence>
<sequence>MKTNIMNERDSDKSIGDALAKGALLWAPVYAIAASSVVWGLTAKSPESASYAEILLKAMLVFSPLCIAAEACRWMLLDKLPQLKRIGFEKRQPPKLQRFVPPGAKMRRKHA</sequence>
<comment type="caution">
    <text evidence="2">The sequence shown here is derived from an EMBL/GenBank/DDBJ whole genome shotgun (WGS) entry which is preliminary data.</text>
</comment>
<proteinExistence type="predicted"/>
<accession>A0ABU5N0S6</accession>
<feature type="transmembrane region" description="Helical" evidence="1">
    <location>
        <begin position="54"/>
        <end position="76"/>
    </location>
</feature>
<dbReference type="EMBL" id="JARVCO010000012">
    <property type="protein sequence ID" value="MDZ8120042.1"/>
    <property type="molecule type" value="Genomic_DNA"/>
</dbReference>
<keyword evidence="1" id="KW-1133">Transmembrane helix</keyword>
<reference evidence="2 3" key="1">
    <citation type="journal article" date="2024" name="Appl. Environ. Microbiol.">
        <title>Pontiella agarivorans sp. nov., a novel marine anaerobic bacterium capable of degrading macroalgal polysaccharides and fixing nitrogen.</title>
        <authorList>
            <person name="Liu N."/>
            <person name="Kivenson V."/>
            <person name="Peng X."/>
            <person name="Cui Z."/>
            <person name="Lankiewicz T.S."/>
            <person name="Gosselin K.M."/>
            <person name="English C.J."/>
            <person name="Blair E.M."/>
            <person name="O'Malley M.A."/>
            <person name="Valentine D.L."/>
        </authorList>
    </citation>
    <scope>NUCLEOTIDE SEQUENCE [LARGE SCALE GENOMIC DNA]</scope>
    <source>
        <strain evidence="2 3">NLcol2</strain>
    </source>
</reference>